<organism evidence="1 2">
    <name type="scientific">Planococcus salinus</name>
    <dbReference type="NCBI Taxonomy" id="1848460"/>
    <lineage>
        <taxon>Bacteria</taxon>
        <taxon>Bacillati</taxon>
        <taxon>Bacillota</taxon>
        <taxon>Bacilli</taxon>
        <taxon>Bacillales</taxon>
        <taxon>Caryophanaceae</taxon>
        <taxon>Planococcus</taxon>
    </lineage>
</organism>
<proteinExistence type="predicted"/>
<dbReference type="Proteomes" id="UP000275473">
    <property type="component" value="Unassembled WGS sequence"/>
</dbReference>
<evidence type="ECO:0000313" key="2">
    <source>
        <dbReference type="Proteomes" id="UP000275473"/>
    </source>
</evidence>
<reference evidence="1 2" key="1">
    <citation type="journal article" date="2018" name="Int. J. Syst. Evol. Microbiol.">
        <title>Planococcus salinus sp. nov., a moderately halophilic bacterium isolated from a saline-alkali soil.</title>
        <authorList>
            <person name="Gan L."/>
        </authorList>
    </citation>
    <scope>NUCLEOTIDE SEQUENCE [LARGE SCALE GENOMIC DNA]</scope>
    <source>
        <strain evidence="1 2">LCB217</strain>
    </source>
</reference>
<comment type="caution">
    <text evidence="1">The sequence shown here is derived from an EMBL/GenBank/DDBJ whole genome shotgun (WGS) entry which is preliminary data.</text>
</comment>
<keyword evidence="2" id="KW-1185">Reference proteome</keyword>
<accession>A0A3M8P5D1</accession>
<dbReference type="EMBL" id="RIAX01000011">
    <property type="protein sequence ID" value="RNF38601.1"/>
    <property type="molecule type" value="Genomic_DNA"/>
</dbReference>
<sequence>MVASRLALRTSFNPGLSNRGAIETEKRISLNEVRAFFIYSALTENQLTVKACRVQLATRRKPRWLGFQFILHMLLKTSRVELRRERGGELR</sequence>
<dbReference type="AlphaFoldDB" id="A0A3M8P5D1"/>
<evidence type="ECO:0000313" key="1">
    <source>
        <dbReference type="EMBL" id="RNF38601.1"/>
    </source>
</evidence>
<name>A0A3M8P5D1_9BACL</name>
<gene>
    <name evidence="1" type="ORF">EEX84_13385</name>
</gene>
<protein>
    <submittedName>
        <fullName evidence="1">Uncharacterized protein</fullName>
    </submittedName>
</protein>